<dbReference type="PANTHER" id="PTHR43394">
    <property type="entry name" value="ATP-DEPENDENT PERMEASE MDL1, MITOCHONDRIAL"/>
    <property type="match status" value="1"/>
</dbReference>
<dbReference type="Gene3D" id="3.40.50.300">
    <property type="entry name" value="P-loop containing nucleotide triphosphate hydrolases"/>
    <property type="match status" value="1"/>
</dbReference>
<evidence type="ECO:0000256" key="7">
    <source>
        <dbReference type="SAM" id="MobiDB-lite"/>
    </source>
</evidence>
<dbReference type="Proteomes" id="UP000325529">
    <property type="component" value="Chromosome"/>
</dbReference>
<evidence type="ECO:0000256" key="1">
    <source>
        <dbReference type="ARBA" id="ARBA00004651"/>
    </source>
</evidence>
<evidence type="ECO:0000259" key="10">
    <source>
        <dbReference type="PROSITE" id="PS50929"/>
    </source>
</evidence>
<dbReference type="PROSITE" id="PS50893">
    <property type="entry name" value="ABC_TRANSPORTER_2"/>
    <property type="match status" value="1"/>
</dbReference>
<dbReference type="OrthoDB" id="9806127at2"/>
<evidence type="ECO:0000313" key="12">
    <source>
        <dbReference type="Proteomes" id="UP000325529"/>
    </source>
</evidence>
<evidence type="ECO:0000256" key="4">
    <source>
        <dbReference type="ARBA" id="ARBA00022840"/>
    </source>
</evidence>
<dbReference type="GO" id="GO:0015421">
    <property type="term" value="F:ABC-type oligopeptide transporter activity"/>
    <property type="evidence" value="ECO:0007669"/>
    <property type="project" value="TreeGrafter"/>
</dbReference>
<dbReference type="InterPro" id="IPR039421">
    <property type="entry name" value="Type_1_exporter"/>
</dbReference>
<gene>
    <name evidence="11" type="ORF">CP970_03920</name>
</gene>
<dbReference type="InterPro" id="IPR003439">
    <property type="entry name" value="ABC_transporter-like_ATP-bd"/>
</dbReference>
<dbReference type="GO" id="GO:0005524">
    <property type="term" value="F:ATP binding"/>
    <property type="evidence" value="ECO:0007669"/>
    <property type="project" value="UniProtKB-KW"/>
</dbReference>
<evidence type="ECO:0000256" key="6">
    <source>
        <dbReference type="ARBA" id="ARBA00023136"/>
    </source>
</evidence>
<evidence type="ECO:0000256" key="5">
    <source>
        <dbReference type="ARBA" id="ARBA00022989"/>
    </source>
</evidence>
<feature type="region of interest" description="Disordered" evidence="7">
    <location>
        <begin position="1"/>
        <end position="38"/>
    </location>
</feature>
<organism evidence="11 12">
    <name type="scientific">Streptomyces kanamyceticus</name>
    <dbReference type="NCBI Taxonomy" id="1967"/>
    <lineage>
        <taxon>Bacteria</taxon>
        <taxon>Bacillati</taxon>
        <taxon>Actinomycetota</taxon>
        <taxon>Actinomycetes</taxon>
        <taxon>Kitasatosporales</taxon>
        <taxon>Streptomycetaceae</taxon>
        <taxon>Streptomyces</taxon>
    </lineage>
</organism>
<evidence type="ECO:0000313" key="11">
    <source>
        <dbReference type="EMBL" id="QEU97074.1"/>
    </source>
</evidence>
<name>A0A5J6GRR4_STRKN</name>
<keyword evidence="4 11" id="KW-0067">ATP-binding</keyword>
<dbReference type="Gene3D" id="1.20.1560.10">
    <property type="entry name" value="ABC transporter type 1, transmembrane domain"/>
    <property type="match status" value="1"/>
</dbReference>
<dbReference type="InterPro" id="IPR017871">
    <property type="entry name" value="ABC_transporter-like_CS"/>
</dbReference>
<proteinExistence type="predicted"/>
<feature type="transmembrane region" description="Helical" evidence="8">
    <location>
        <begin position="80"/>
        <end position="102"/>
    </location>
</feature>
<evidence type="ECO:0000259" key="9">
    <source>
        <dbReference type="PROSITE" id="PS50893"/>
    </source>
</evidence>
<reference evidence="11 12" key="1">
    <citation type="submission" date="2017-09" db="EMBL/GenBank/DDBJ databases">
        <authorList>
            <person name="Lee N."/>
            <person name="Cho B.-K."/>
        </authorList>
    </citation>
    <scope>NUCLEOTIDE SEQUENCE [LARGE SCALE GENOMIC DNA]</scope>
    <source>
        <strain evidence="11 12">ATCC 12853</strain>
    </source>
</reference>
<dbReference type="SMART" id="SM00382">
    <property type="entry name" value="AAA"/>
    <property type="match status" value="1"/>
</dbReference>
<feature type="transmembrane region" description="Helical" evidence="8">
    <location>
        <begin position="210"/>
        <end position="233"/>
    </location>
</feature>
<evidence type="ECO:0000256" key="3">
    <source>
        <dbReference type="ARBA" id="ARBA00022741"/>
    </source>
</evidence>
<dbReference type="CDD" id="cd03228">
    <property type="entry name" value="ABCC_MRP_Like"/>
    <property type="match status" value="1"/>
</dbReference>
<feature type="compositionally biased region" description="Low complexity" evidence="7">
    <location>
        <begin position="7"/>
        <end position="33"/>
    </location>
</feature>
<dbReference type="PROSITE" id="PS50929">
    <property type="entry name" value="ABC_TM1F"/>
    <property type="match status" value="1"/>
</dbReference>
<keyword evidence="5 8" id="KW-1133">Transmembrane helix</keyword>
<dbReference type="AlphaFoldDB" id="A0A5J6GRR4"/>
<keyword evidence="2 8" id="KW-0812">Transmembrane</keyword>
<dbReference type="KEGG" id="ska:CP970_03920"/>
<dbReference type="InterPro" id="IPR003593">
    <property type="entry name" value="AAA+_ATPase"/>
</dbReference>
<dbReference type="SUPFAM" id="SSF90123">
    <property type="entry name" value="ABC transporter transmembrane region"/>
    <property type="match status" value="1"/>
</dbReference>
<dbReference type="PANTHER" id="PTHR43394:SF1">
    <property type="entry name" value="ATP-BINDING CASSETTE SUB-FAMILY B MEMBER 10, MITOCHONDRIAL"/>
    <property type="match status" value="1"/>
</dbReference>
<protein>
    <submittedName>
        <fullName evidence="11">ABC transporter ATP-binding protein</fullName>
    </submittedName>
</protein>
<accession>A0A5J6GRR4</accession>
<dbReference type="GO" id="GO:0016887">
    <property type="term" value="F:ATP hydrolysis activity"/>
    <property type="evidence" value="ECO:0007669"/>
    <property type="project" value="InterPro"/>
</dbReference>
<feature type="transmembrane region" description="Helical" evidence="8">
    <location>
        <begin position="307"/>
        <end position="334"/>
    </location>
</feature>
<dbReference type="InterPro" id="IPR011527">
    <property type="entry name" value="ABC1_TM_dom"/>
</dbReference>
<dbReference type="GO" id="GO:0005886">
    <property type="term" value="C:plasma membrane"/>
    <property type="evidence" value="ECO:0007669"/>
    <property type="project" value="UniProtKB-SubCell"/>
</dbReference>
<dbReference type="InterPro" id="IPR027417">
    <property type="entry name" value="P-loop_NTPase"/>
</dbReference>
<comment type="subcellular location">
    <subcellularLocation>
        <location evidence="1">Cell membrane</location>
        <topology evidence="1">Multi-pass membrane protein</topology>
    </subcellularLocation>
</comment>
<keyword evidence="12" id="KW-1185">Reference proteome</keyword>
<dbReference type="PROSITE" id="PS00211">
    <property type="entry name" value="ABC_TRANSPORTER_1"/>
    <property type="match status" value="1"/>
</dbReference>
<dbReference type="InterPro" id="IPR036640">
    <property type="entry name" value="ABC1_TM_sf"/>
</dbReference>
<sequence length="647" mass="68292">MRRVTQSSSASPPASPGPASGSSSVPSSGSSAADARQQVGYRGDPRFEDIAHASWWRMAARLPRTLGAATRLGWAADRPAMCWLAVCQLAVVAASAVALAALPGVLAQLFQGGQVADRIAAAAPGLIVVAVAAGVRAGADAVGVWAAARLGPEVASAADLQILAAAPQVELEEYDRPGFADRLQAAGRGAEATENLVADAQALVSALGQIVAAASVLSLLHPVLLPLLVLAVLPKGAAAVTTARIRHRADHQNIADSHLRYLLRHYATHQRTAAEVRATTMAAFLAGWYAEISGRIMSTHRRAAPRILGVTLLGACVSGLMLALTWAALGWLAASGRMDLALAATAVIAVRTSTGALTSLVLATARLFRTSLYLEDWQDFLRRAQTLRAVRGSREVPDGGPAEIRAEHVSYTYPGAAAPALDGVSLTLRRGELIALVGENGSGKTTLSALLTGLRIASTGTVCWDGVDLAEADPHSVWAKVGLVPQDYTRWPMDLRANIHLGQPRSENDALLLAAARAAGADSVIERVPHGLDTLVAGTLWGGTDLSGGQWQRIAVARAFYRDAAMLMLDEPTSAMDPRAEYLVIRRFKELAAGRTAVFVTQGLENARIADRIVVLDRGRVREEGDFRTLLARDGLFAELYRLAQDR</sequence>
<evidence type="ECO:0000256" key="2">
    <source>
        <dbReference type="ARBA" id="ARBA00022692"/>
    </source>
</evidence>
<feature type="domain" description="ABC transporter" evidence="9">
    <location>
        <begin position="404"/>
        <end position="643"/>
    </location>
</feature>
<dbReference type="EMBL" id="CP023699">
    <property type="protein sequence ID" value="QEU97074.1"/>
    <property type="molecule type" value="Genomic_DNA"/>
</dbReference>
<keyword evidence="6 8" id="KW-0472">Membrane</keyword>
<dbReference type="SUPFAM" id="SSF52540">
    <property type="entry name" value="P-loop containing nucleoside triphosphate hydrolases"/>
    <property type="match status" value="1"/>
</dbReference>
<feature type="domain" description="ABC transmembrane type-1" evidence="10">
    <location>
        <begin position="89"/>
        <end position="361"/>
    </location>
</feature>
<keyword evidence="3" id="KW-0547">Nucleotide-binding</keyword>
<dbReference type="Pfam" id="PF00005">
    <property type="entry name" value="ABC_tran"/>
    <property type="match status" value="1"/>
</dbReference>
<evidence type="ECO:0000256" key="8">
    <source>
        <dbReference type="SAM" id="Phobius"/>
    </source>
</evidence>